<evidence type="ECO:0000259" key="2">
    <source>
        <dbReference type="PROSITE" id="PS50222"/>
    </source>
</evidence>
<feature type="region of interest" description="Disordered" evidence="1">
    <location>
        <begin position="429"/>
        <end position="458"/>
    </location>
</feature>
<dbReference type="InterPro" id="IPR002048">
    <property type="entry name" value="EF_hand_dom"/>
</dbReference>
<name>A0A504Y519_LEIDO</name>
<dbReference type="EMBL" id="RHLD01000032">
    <property type="protein sequence ID" value="TPP52537.1"/>
    <property type="molecule type" value="Genomic_DNA"/>
</dbReference>
<feature type="compositionally biased region" description="Basic and acidic residues" evidence="1">
    <location>
        <begin position="429"/>
        <end position="438"/>
    </location>
</feature>
<evidence type="ECO:0000313" key="3">
    <source>
        <dbReference type="EMBL" id="TPP52537.1"/>
    </source>
</evidence>
<evidence type="ECO:0000256" key="1">
    <source>
        <dbReference type="SAM" id="MobiDB-lite"/>
    </source>
</evidence>
<dbReference type="VEuPathDB" id="TriTrypDB:LdCL_220006600"/>
<dbReference type="VEuPathDB" id="TriTrypDB:LdBPK_220050.1"/>
<evidence type="ECO:0000313" key="4">
    <source>
        <dbReference type="Proteomes" id="UP000318821"/>
    </source>
</evidence>
<accession>A0A504Y519</accession>
<dbReference type="VEuPathDB" id="TriTrypDB:LdBPK_220060.1"/>
<dbReference type="VEuPathDB" id="TriTrypDB:LDHU3_22.0270"/>
<comment type="caution">
    <text evidence="3">The sequence shown here is derived from an EMBL/GenBank/DDBJ whole genome shotgun (WGS) entry which is preliminary data.</text>
</comment>
<protein>
    <recommendedName>
        <fullName evidence="2">EF-hand domain-containing protein</fullName>
    </recommendedName>
</protein>
<feature type="region of interest" description="Disordered" evidence="1">
    <location>
        <begin position="172"/>
        <end position="328"/>
    </location>
</feature>
<sequence length="1248" mass="136261">MNTVQSYVHEGQRLASEHKVQLQEAVKKADARKKADPYVESAKAKVDSARASNAVDNAKEQVTAVRTKVTAKTQPYVSNYQEFDVTKTAAFHVLIHIISSVLYIAWRLTQLIPSAQHMITVIQQKEADAAVARNCATVMQKVPVVGPRAVEVATIAVNNVCTDLNEQISQYTTAAQRPKTATAEKSQGRVPRAAPAAKNAQSKKTPSPSKPEPTKNAESGESYGYSYSAPSSPNEGTAGAAVPAAADSASSQKRPTNANEDDDRSYSYSYTNDDEDSYSYSYSDSETGTASPPALRAPKAGVAGAGRQHTTPAAGRADRSTGATPPAVTSTAAAATNVASTGSYSSYYYSYSSSVASGEQRGRRAKPGAEMASGSSDYYYSYSGDYADLSDSYYYGSSYASEDSYYDYLYPSYSYSSYTDSEGIHHHAVDRAKRREAEGGSGTSSYTYSATGKSPTSTSSYTYGSFAAFLLSESRTAAQRELLVLRAPVKDLPHPPQAPNRCFVVFKTTEDAVWAFLQRLMAVQKLYEARRVATGGQVVAPVSFMKCAKSPSLCAAGVFGIEAAEQEDTVAPFIPTKDGCFSERSMRIAFRVLRLNHLERREALKNAPLPLPMEVMLDIFNTCVAARAKERVVQAFLAHDTYRSGEMSLTQLCALLRRLGLGTSPIIEGHRISIGVSTEGALEMVVNVEQVFQAGAPVAPSSAESQKPVNWEVTPVYVLRIIRQSAARKESAPVRWKSNTLYMGRHVIVRNVTTKALFQRLKTYIEAATYLCVLAKVFSIKDAEKGTLTVQYPQFIRSVLLAEPSAHCHAGTAAWAAQRKLLYIENLFRAVFRPHGVLRAYAAGRPVPRYHRDWAVESTLYSTKDTEEKRRRNVVPGISSDMRLMPVPSSRPADEVQLSFVLQKVRVPAQPPRYARCFCLVSAVTPANVFLPAVEVPVRLIVASARKCGYYTWMFHDKKHKKREAVLQFAGPAVDRIYVECCYETHDIWPPESSEDAAAQAEEAAGSTAPSCTTTVWCAGYAVFPVNGARTAVLPVKAGSLLQEQPYYSTLLGSGVAAGTAASAMMMAPGGNYAKLQNDSYCCASKSSRCGQHKYTADKAHQIQVKVLKSEKPIPGAERLPARYIAFQRHVPMISQLRSAVELVGRETSHVGQAFRQQAVRYIFSVAADPALLDQLCGIWKYRERHWSKAERKNEGHKQRTLLSCVAALYALKNSCAGSKEIFAKSLEKGKPLHMTIDPAAPMVPVRV</sequence>
<feature type="domain" description="EF-hand" evidence="2">
    <location>
        <begin position="627"/>
        <end position="662"/>
    </location>
</feature>
<reference evidence="4" key="1">
    <citation type="submission" date="2019-02" db="EMBL/GenBank/DDBJ databases">
        <title>FDA dAtabase for Regulatory Grade micrObial Sequences (FDA-ARGOS): Supporting development and validation of Infectious Disease Dx tests.</title>
        <authorList>
            <person name="Duncan R."/>
            <person name="Fisher C."/>
            <person name="Tallon L."/>
            <person name="Sadzewicz L."/>
            <person name="Sengamalay N."/>
            <person name="Ott S."/>
            <person name="Godinez A."/>
            <person name="Nagaraj S."/>
            <person name="Vavikolanu K."/>
            <person name="Vyas G."/>
            <person name="Nadendla S."/>
            <person name="Aluvathingal J."/>
            <person name="Sichtig H."/>
        </authorList>
    </citation>
    <scope>NUCLEOTIDE SEQUENCE [LARGE SCALE GENOMIC DNA]</scope>
    <source>
        <strain evidence="4">FDAARGOS_360</strain>
    </source>
</reference>
<gene>
    <name evidence="3" type="ORF">CGC20_7700</name>
</gene>
<dbReference type="VEuPathDB" id="TriTrypDB:LDHU3_22.0280"/>
<dbReference type="PROSITE" id="PS50222">
    <property type="entry name" value="EF_HAND_2"/>
    <property type="match status" value="1"/>
</dbReference>
<feature type="compositionally biased region" description="Low complexity" evidence="1">
    <location>
        <begin position="278"/>
        <end position="287"/>
    </location>
</feature>
<feature type="compositionally biased region" description="Low complexity" evidence="1">
    <location>
        <begin position="217"/>
        <end position="251"/>
    </location>
</feature>
<organism evidence="3 4">
    <name type="scientific">Leishmania donovani</name>
    <dbReference type="NCBI Taxonomy" id="5661"/>
    <lineage>
        <taxon>Eukaryota</taxon>
        <taxon>Discoba</taxon>
        <taxon>Euglenozoa</taxon>
        <taxon>Kinetoplastea</taxon>
        <taxon>Metakinetoplastina</taxon>
        <taxon>Trypanosomatida</taxon>
        <taxon>Trypanosomatidae</taxon>
        <taxon>Leishmaniinae</taxon>
        <taxon>Leishmania</taxon>
    </lineage>
</organism>
<dbReference type="GO" id="GO:0005509">
    <property type="term" value="F:calcium ion binding"/>
    <property type="evidence" value="ECO:0007669"/>
    <property type="project" value="InterPro"/>
</dbReference>
<dbReference type="Proteomes" id="UP000318821">
    <property type="component" value="Unassembled WGS sequence"/>
</dbReference>
<feature type="compositionally biased region" description="Low complexity" evidence="1">
    <location>
        <begin position="443"/>
        <end position="458"/>
    </location>
</feature>
<proteinExistence type="predicted"/>
<dbReference type="VEuPathDB" id="TriTrypDB:LdCL_220006700"/>
<dbReference type="AlphaFoldDB" id="A0A504Y519"/>